<gene>
    <name evidence="2" type="ORF">Plil01_000194200</name>
</gene>
<feature type="compositionally biased region" description="Basic and acidic residues" evidence="1">
    <location>
        <begin position="45"/>
        <end position="63"/>
    </location>
</feature>
<comment type="caution">
    <text evidence="2">The sequence shown here is derived from an EMBL/GenBank/DDBJ whole genome shotgun (WGS) entry which is preliminary data.</text>
</comment>
<evidence type="ECO:0000256" key="1">
    <source>
        <dbReference type="SAM" id="MobiDB-lite"/>
    </source>
</evidence>
<evidence type="ECO:0000313" key="3">
    <source>
        <dbReference type="Proteomes" id="UP001165083"/>
    </source>
</evidence>
<dbReference type="Proteomes" id="UP001165083">
    <property type="component" value="Unassembled WGS sequence"/>
</dbReference>
<sequence length="135" mass="14977">MLSLPTVAIGVRGSSFLSVPWFFITIAGSSAAATSKRQTPFPCKYTRDPLEHEDTSAKPAWKSDRPAKKSYCAADIATISNLLSEMRKVSNRGDPNTALGNVANSFADRSLLEKYKQYISELVYIVDEKRILQCR</sequence>
<name>A0A9W6TEZ1_9STRA</name>
<accession>A0A9W6TEZ1</accession>
<proteinExistence type="predicted"/>
<evidence type="ECO:0000313" key="2">
    <source>
        <dbReference type="EMBL" id="GMF11212.1"/>
    </source>
</evidence>
<organism evidence="2 3">
    <name type="scientific">Phytophthora lilii</name>
    <dbReference type="NCBI Taxonomy" id="2077276"/>
    <lineage>
        <taxon>Eukaryota</taxon>
        <taxon>Sar</taxon>
        <taxon>Stramenopiles</taxon>
        <taxon>Oomycota</taxon>
        <taxon>Peronosporomycetes</taxon>
        <taxon>Peronosporales</taxon>
        <taxon>Peronosporaceae</taxon>
        <taxon>Phytophthora</taxon>
    </lineage>
</organism>
<reference evidence="2" key="1">
    <citation type="submission" date="2023-04" db="EMBL/GenBank/DDBJ databases">
        <title>Phytophthora lilii NBRC 32176.</title>
        <authorList>
            <person name="Ichikawa N."/>
            <person name="Sato H."/>
            <person name="Tonouchi N."/>
        </authorList>
    </citation>
    <scope>NUCLEOTIDE SEQUENCE</scope>
    <source>
        <strain evidence="2">NBRC 32176</strain>
    </source>
</reference>
<protein>
    <submittedName>
        <fullName evidence="2">Unnamed protein product</fullName>
    </submittedName>
</protein>
<dbReference type="EMBL" id="BSXW01000068">
    <property type="protein sequence ID" value="GMF11212.1"/>
    <property type="molecule type" value="Genomic_DNA"/>
</dbReference>
<keyword evidence="3" id="KW-1185">Reference proteome</keyword>
<dbReference type="AlphaFoldDB" id="A0A9W6TEZ1"/>
<feature type="region of interest" description="Disordered" evidence="1">
    <location>
        <begin position="44"/>
        <end position="63"/>
    </location>
</feature>